<feature type="coiled-coil region" evidence="12">
    <location>
        <begin position="569"/>
        <end position="596"/>
    </location>
</feature>
<dbReference type="GeneID" id="73803476"/>
<dbReference type="InterPro" id="IPR037118">
    <property type="entry name" value="Val-tRNA_synth_C_sf"/>
</dbReference>
<evidence type="ECO:0000259" key="14">
    <source>
        <dbReference type="PROSITE" id="PS50893"/>
    </source>
</evidence>
<feature type="domain" description="ABC transporter" evidence="14">
    <location>
        <begin position="5"/>
        <end position="255"/>
    </location>
</feature>
<comment type="similarity">
    <text evidence="1">Belongs to the ABC transporter superfamily. ABCF family. Translational throttle EttA subfamily.</text>
</comment>
<keyword evidence="12" id="KW-0175">Coiled coil</keyword>
<name>A0A1Q6FBG9_9BACT</name>
<protein>
    <submittedName>
        <fullName evidence="15">ABC transporter</fullName>
    </submittedName>
</protein>
<dbReference type="SUPFAM" id="SSF52540">
    <property type="entry name" value="P-loop containing nucleoside triphosphate hydrolases"/>
    <property type="match status" value="2"/>
</dbReference>
<keyword evidence="8" id="KW-0067">ATP-binding</keyword>
<dbReference type="GO" id="GO:0005524">
    <property type="term" value="F:ATP binding"/>
    <property type="evidence" value="ECO:0007669"/>
    <property type="project" value="UniProtKB-KW"/>
</dbReference>
<dbReference type="GO" id="GO:0006412">
    <property type="term" value="P:translation"/>
    <property type="evidence" value="ECO:0007669"/>
    <property type="project" value="UniProtKB-KW"/>
</dbReference>
<keyword evidence="10" id="KW-0694">RNA-binding</keyword>
<dbReference type="GO" id="GO:0000049">
    <property type="term" value="F:tRNA binding"/>
    <property type="evidence" value="ECO:0007669"/>
    <property type="project" value="UniProtKB-KW"/>
</dbReference>
<organism evidence="15 16">
    <name type="scientific">Alistipes putredinis</name>
    <dbReference type="NCBI Taxonomy" id="28117"/>
    <lineage>
        <taxon>Bacteria</taxon>
        <taxon>Pseudomonadati</taxon>
        <taxon>Bacteroidota</taxon>
        <taxon>Bacteroidia</taxon>
        <taxon>Bacteroidales</taxon>
        <taxon>Rikenellaceae</taxon>
        <taxon>Alistipes</taxon>
    </lineage>
</organism>
<dbReference type="InterPro" id="IPR017871">
    <property type="entry name" value="ABC_transporter-like_CS"/>
</dbReference>
<dbReference type="AlphaFoldDB" id="A0A1Q6FBG9"/>
<dbReference type="InterPro" id="IPR027417">
    <property type="entry name" value="P-loop_NTPase"/>
</dbReference>
<evidence type="ECO:0000256" key="2">
    <source>
        <dbReference type="ARBA" id="ARBA00022490"/>
    </source>
</evidence>
<evidence type="ECO:0000256" key="7">
    <source>
        <dbReference type="ARBA" id="ARBA00022801"/>
    </source>
</evidence>
<dbReference type="Proteomes" id="UP000187417">
    <property type="component" value="Unassembled WGS sequence"/>
</dbReference>
<dbReference type="GO" id="GO:0003677">
    <property type="term" value="F:DNA binding"/>
    <property type="evidence" value="ECO:0007669"/>
    <property type="project" value="InterPro"/>
</dbReference>
<comment type="caution">
    <text evidence="15">The sequence shown here is derived from an EMBL/GenBank/DDBJ whole genome shotgun (WGS) entry which is preliminary data.</text>
</comment>
<evidence type="ECO:0000256" key="1">
    <source>
        <dbReference type="ARBA" id="ARBA00005868"/>
    </source>
</evidence>
<keyword evidence="7" id="KW-0378">Hydrolase</keyword>
<dbReference type="Pfam" id="PF12848">
    <property type="entry name" value="ABC_tran_Xtn"/>
    <property type="match status" value="1"/>
</dbReference>
<proteinExistence type="inferred from homology"/>
<dbReference type="STRING" id="28117.BHV66_02565"/>
<evidence type="ECO:0000256" key="12">
    <source>
        <dbReference type="SAM" id="Coils"/>
    </source>
</evidence>
<accession>A0A1Q6FBG9</accession>
<keyword evidence="11" id="KW-0648">Protein biosynthesis</keyword>
<dbReference type="GO" id="GO:0016887">
    <property type="term" value="F:ATP hydrolysis activity"/>
    <property type="evidence" value="ECO:0007669"/>
    <property type="project" value="InterPro"/>
</dbReference>
<evidence type="ECO:0000256" key="6">
    <source>
        <dbReference type="ARBA" id="ARBA00022741"/>
    </source>
</evidence>
<evidence type="ECO:0000256" key="5">
    <source>
        <dbReference type="ARBA" id="ARBA00022737"/>
    </source>
</evidence>
<sequence length="636" mass="71700">MINYLQVENLTKSYGDLVLFDNISFTIGEGQRIALIGRNGSGKTTLLNILAGKDTADSGTITPRRDLRIAYLEQNPEYAADLTVLEACFRSDNPALRAIAAYEQAVADPAQDGLQEAMSRMDALAAWDYEQRAKEILSRLKINDFDKKIGQLSGGQLKRVALAAVLISEADLLILDEPTNHLDTDMTEWLEEYLTRNKAALLMVTHDRYFLDRVCSDILEVDQRSVCLYKGNYAYYVEKKQERAEAAEARRESDLNLYRRELEWMRRQPQARATKARARIDSFHELDARLKSTRTQASLKLDVQATRIGTKIFEAKELCKRFGDLVILDRFNYNFARYDKLGIVGDNGCGKSTFLKLLTGIIQPDSGTIEVGESVRFGYYSQQGLDFDEGKRVIDIVTDIAHEIHLGDGRRMSASQFLQYFLFPPEVQYSYVARLSGGERKRLYLCTILIQSPNFLILDEPTNDLDIVTLGVLEEYLQAFKGCVIVVSHDRYFVDKVADHLLVFCGGGEIREFAGTYSDYTAWKRDYEAAKQAAVAQEKAKSTASGSRGGEIRKSGTAPAKTGAARKLTFQEKREMEHLEAEIPELEQEKAAIEEKLSSGDLPFEELTALSERITALMDQIDTKSMRWLELSEIGG</sequence>
<dbReference type="GO" id="GO:0006417">
    <property type="term" value="P:regulation of translation"/>
    <property type="evidence" value="ECO:0007669"/>
    <property type="project" value="UniProtKB-KW"/>
</dbReference>
<dbReference type="InterPro" id="IPR051309">
    <property type="entry name" value="ABCF_ATPase"/>
</dbReference>
<keyword evidence="5" id="KW-0677">Repeat</keyword>
<dbReference type="InterPro" id="IPR003593">
    <property type="entry name" value="AAA+_ATPase"/>
</dbReference>
<evidence type="ECO:0000256" key="3">
    <source>
        <dbReference type="ARBA" id="ARBA00022555"/>
    </source>
</evidence>
<dbReference type="Pfam" id="PF00005">
    <property type="entry name" value="ABC_tran"/>
    <property type="match status" value="2"/>
</dbReference>
<feature type="domain" description="ABC transporter" evidence="14">
    <location>
        <begin position="313"/>
        <end position="533"/>
    </location>
</feature>
<dbReference type="PANTHER" id="PTHR42855">
    <property type="entry name" value="ABC TRANSPORTER ATP-BINDING SUBUNIT"/>
    <property type="match status" value="1"/>
</dbReference>
<dbReference type="PROSITE" id="PS50893">
    <property type="entry name" value="ABC_TRANSPORTER_2"/>
    <property type="match status" value="2"/>
</dbReference>
<dbReference type="RefSeq" id="WP_004329264.1">
    <property type="nucleotide sequence ID" value="NZ_BAAFKT010000008.1"/>
</dbReference>
<evidence type="ECO:0000313" key="15">
    <source>
        <dbReference type="EMBL" id="OKY96224.1"/>
    </source>
</evidence>
<dbReference type="InterPro" id="IPR032524">
    <property type="entry name" value="ABC_tran_C"/>
</dbReference>
<dbReference type="Gene3D" id="1.10.287.380">
    <property type="entry name" value="Valyl-tRNA synthetase, C-terminal domain"/>
    <property type="match status" value="1"/>
</dbReference>
<dbReference type="PANTHER" id="PTHR42855:SF1">
    <property type="entry name" value="ABC TRANSPORTER DOMAIN-CONTAINING PROTEIN"/>
    <property type="match status" value="1"/>
</dbReference>
<keyword evidence="9" id="KW-0810">Translation regulation</keyword>
<dbReference type="InterPro" id="IPR003439">
    <property type="entry name" value="ABC_transporter-like_ATP-bd"/>
</dbReference>
<evidence type="ECO:0000256" key="11">
    <source>
        <dbReference type="ARBA" id="ARBA00022917"/>
    </source>
</evidence>
<keyword evidence="6" id="KW-0547">Nucleotide-binding</keyword>
<keyword evidence="2" id="KW-0963">Cytoplasm</keyword>
<dbReference type="SMART" id="SM00382">
    <property type="entry name" value="AAA"/>
    <property type="match status" value="2"/>
</dbReference>
<evidence type="ECO:0000256" key="4">
    <source>
        <dbReference type="ARBA" id="ARBA00022730"/>
    </source>
</evidence>
<feature type="region of interest" description="Disordered" evidence="13">
    <location>
        <begin position="538"/>
        <end position="569"/>
    </location>
</feature>
<dbReference type="CDD" id="cd03221">
    <property type="entry name" value="ABCF_EF-3"/>
    <property type="match status" value="2"/>
</dbReference>
<evidence type="ECO:0000256" key="13">
    <source>
        <dbReference type="SAM" id="MobiDB-lite"/>
    </source>
</evidence>
<dbReference type="EMBL" id="MNQH01000002">
    <property type="protein sequence ID" value="OKY96224.1"/>
    <property type="molecule type" value="Genomic_DNA"/>
</dbReference>
<dbReference type="Pfam" id="PF16326">
    <property type="entry name" value="ABC_tran_CTD"/>
    <property type="match status" value="1"/>
</dbReference>
<evidence type="ECO:0000256" key="8">
    <source>
        <dbReference type="ARBA" id="ARBA00022840"/>
    </source>
</evidence>
<keyword evidence="3" id="KW-0820">tRNA-binding</keyword>
<evidence type="ECO:0000256" key="10">
    <source>
        <dbReference type="ARBA" id="ARBA00022884"/>
    </source>
</evidence>
<dbReference type="FunFam" id="3.40.50.300:FF:000011">
    <property type="entry name" value="Putative ABC transporter ATP-binding component"/>
    <property type="match status" value="1"/>
</dbReference>
<dbReference type="FunFam" id="3.40.50.300:FF:000183">
    <property type="entry name" value="ABC transporter ATP-binding protein yjjK"/>
    <property type="match status" value="1"/>
</dbReference>
<keyword evidence="4" id="KW-0699">rRNA-binding</keyword>
<gene>
    <name evidence="15" type="ORF">BHV66_02565</name>
</gene>
<evidence type="ECO:0000256" key="9">
    <source>
        <dbReference type="ARBA" id="ARBA00022845"/>
    </source>
</evidence>
<dbReference type="InterPro" id="IPR032781">
    <property type="entry name" value="ABC_tran_Xtn"/>
</dbReference>
<dbReference type="PROSITE" id="PS00211">
    <property type="entry name" value="ABC_TRANSPORTER_1"/>
    <property type="match status" value="1"/>
</dbReference>
<dbReference type="GO" id="GO:0019843">
    <property type="term" value="F:rRNA binding"/>
    <property type="evidence" value="ECO:0007669"/>
    <property type="project" value="UniProtKB-KW"/>
</dbReference>
<evidence type="ECO:0000313" key="16">
    <source>
        <dbReference type="Proteomes" id="UP000187417"/>
    </source>
</evidence>
<reference evidence="15 16" key="1">
    <citation type="journal article" date="2016" name="Nat. Biotechnol.">
        <title>Measurement of bacterial replication rates in microbial communities.</title>
        <authorList>
            <person name="Brown C.T."/>
            <person name="Olm M.R."/>
            <person name="Thomas B.C."/>
            <person name="Banfield J.F."/>
        </authorList>
    </citation>
    <scope>NUCLEOTIDE SEQUENCE [LARGE SCALE GENOMIC DNA]</scope>
    <source>
        <strain evidence="15">CAG:67_53_122</strain>
    </source>
</reference>
<dbReference type="Gene3D" id="3.40.50.300">
    <property type="entry name" value="P-loop containing nucleotide triphosphate hydrolases"/>
    <property type="match status" value="2"/>
</dbReference>